<dbReference type="AlphaFoldDB" id="A0A0B6ZBQ3"/>
<gene>
    <name evidence="1" type="primary">ORF56607</name>
</gene>
<reference evidence="1" key="1">
    <citation type="submission" date="2014-12" db="EMBL/GenBank/DDBJ databases">
        <title>Insight into the proteome of Arion vulgaris.</title>
        <authorList>
            <person name="Aradska J."/>
            <person name="Bulat T."/>
            <person name="Smidak R."/>
            <person name="Sarate P."/>
            <person name="Gangsoo J."/>
            <person name="Sialana F."/>
            <person name="Bilban M."/>
            <person name="Lubec G."/>
        </authorList>
    </citation>
    <scope>NUCLEOTIDE SEQUENCE</scope>
    <source>
        <tissue evidence="1">Skin</tissue>
    </source>
</reference>
<dbReference type="GO" id="GO:0003676">
    <property type="term" value="F:nucleic acid binding"/>
    <property type="evidence" value="ECO:0007669"/>
    <property type="project" value="InterPro"/>
</dbReference>
<accession>A0A0B6ZBQ3</accession>
<sequence length="65" mass="7186">NSRWTHVYTDGSATNATENGGGALIVLNDMKYKKLKLVTGRFSSNYRAKTETLEVAAETIMSENM</sequence>
<dbReference type="EMBL" id="HACG01019017">
    <property type="protein sequence ID" value="CEK65882.1"/>
    <property type="molecule type" value="Transcribed_RNA"/>
</dbReference>
<name>A0A0B6ZBQ3_9EUPU</name>
<dbReference type="Gene3D" id="3.30.420.10">
    <property type="entry name" value="Ribonuclease H-like superfamily/Ribonuclease H"/>
    <property type="match status" value="1"/>
</dbReference>
<protein>
    <recommendedName>
        <fullName evidence="2">RNase H type-1 domain-containing protein</fullName>
    </recommendedName>
</protein>
<evidence type="ECO:0008006" key="2">
    <source>
        <dbReference type="Google" id="ProtNLM"/>
    </source>
</evidence>
<evidence type="ECO:0000313" key="1">
    <source>
        <dbReference type="EMBL" id="CEK65882.1"/>
    </source>
</evidence>
<organism evidence="1">
    <name type="scientific">Arion vulgaris</name>
    <dbReference type="NCBI Taxonomy" id="1028688"/>
    <lineage>
        <taxon>Eukaryota</taxon>
        <taxon>Metazoa</taxon>
        <taxon>Spiralia</taxon>
        <taxon>Lophotrochozoa</taxon>
        <taxon>Mollusca</taxon>
        <taxon>Gastropoda</taxon>
        <taxon>Heterobranchia</taxon>
        <taxon>Euthyneura</taxon>
        <taxon>Panpulmonata</taxon>
        <taxon>Eupulmonata</taxon>
        <taxon>Stylommatophora</taxon>
        <taxon>Helicina</taxon>
        <taxon>Arionoidea</taxon>
        <taxon>Arionidae</taxon>
        <taxon>Arion</taxon>
    </lineage>
</organism>
<proteinExistence type="predicted"/>
<feature type="non-terminal residue" evidence="1">
    <location>
        <position position="1"/>
    </location>
</feature>
<dbReference type="InterPro" id="IPR036397">
    <property type="entry name" value="RNaseH_sf"/>
</dbReference>